<dbReference type="OrthoDB" id="189968at2759"/>
<feature type="repeat" description="WD" evidence="5">
    <location>
        <begin position="384"/>
        <end position="425"/>
    </location>
</feature>
<feature type="repeat" description="WD" evidence="5">
    <location>
        <begin position="290"/>
        <end position="331"/>
    </location>
</feature>
<feature type="repeat" description="WD" evidence="5">
    <location>
        <begin position="165"/>
        <end position="206"/>
    </location>
</feature>
<dbReference type="InterPro" id="IPR039241">
    <property type="entry name" value="Rrp9-like"/>
</dbReference>
<feature type="region of interest" description="Disordered" evidence="6">
    <location>
        <begin position="1"/>
        <end position="93"/>
    </location>
</feature>
<dbReference type="PANTHER" id="PTHR19865:SF0">
    <property type="entry name" value="U3 SMALL NUCLEOLAR RNA-INTERACTING PROTEIN 2"/>
    <property type="match status" value="1"/>
</dbReference>
<feature type="compositionally biased region" description="Gly residues" evidence="6">
    <location>
        <begin position="254"/>
        <end position="264"/>
    </location>
</feature>
<feature type="repeat" description="WD" evidence="5">
    <location>
        <begin position="342"/>
        <end position="383"/>
    </location>
</feature>
<dbReference type="PROSITE" id="PS50294">
    <property type="entry name" value="WD_REPEATS_REGION"/>
    <property type="match status" value="2"/>
</dbReference>
<dbReference type="eggNOG" id="KOG0299">
    <property type="taxonomic scope" value="Eukaryota"/>
</dbReference>
<proteinExistence type="predicted"/>
<evidence type="ECO:0000313" key="8">
    <source>
        <dbReference type="Proteomes" id="UP000053664"/>
    </source>
</evidence>
<dbReference type="KEGG" id="pfp:PFL1_02726"/>
<feature type="region of interest" description="Disordered" evidence="6">
    <location>
        <begin position="207"/>
        <end position="286"/>
    </location>
</feature>
<evidence type="ECO:0000256" key="2">
    <source>
        <dbReference type="ARBA" id="ARBA00022574"/>
    </source>
</evidence>
<dbReference type="PROSITE" id="PS50082">
    <property type="entry name" value="WD_REPEATS_2"/>
    <property type="match status" value="4"/>
</dbReference>
<evidence type="ECO:0000256" key="1">
    <source>
        <dbReference type="ARBA" id="ARBA00004123"/>
    </source>
</evidence>
<reference evidence="7 8" key="1">
    <citation type="journal article" date="2013" name="Plant Cell">
        <title>The transition from a phytopathogenic smut ancestor to an anamorphic biocontrol agent deciphered by comparative whole-genome analysis.</title>
        <authorList>
            <person name="Lefebvre F."/>
            <person name="Joly D.L."/>
            <person name="Labbe C."/>
            <person name="Teichmann B."/>
            <person name="Linning R."/>
            <person name="Belzile F."/>
            <person name="Bakkeren G."/>
            <person name="Belanger R.R."/>
        </authorList>
    </citation>
    <scope>NUCLEOTIDE SEQUENCE [LARGE SCALE GENOMIC DNA]</scope>
    <source>
        <strain evidence="7 8">PF-1</strain>
    </source>
</reference>
<evidence type="ECO:0000256" key="5">
    <source>
        <dbReference type="PROSITE-ProRule" id="PRU00221"/>
    </source>
</evidence>
<dbReference type="Pfam" id="PF00400">
    <property type="entry name" value="WD40"/>
    <property type="match status" value="5"/>
</dbReference>
<evidence type="ECO:0008006" key="9">
    <source>
        <dbReference type="Google" id="ProtNLM"/>
    </source>
</evidence>
<organism evidence="7 8">
    <name type="scientific">Pseudozyma flocculosa PF-1</name>
    <dbReference type="NCBI Taxonomy" id="1277687"/>
    <lineage>
        <taxon>Eukaryota</taxon>
        <taxon>Fungi</taxon>
        <taxon>Dikarya</taxon>
        <taxon>Basidiomycota</taxon>
        <taxon>Ustilaginomycotina</taxon>
        <taxon>Ustilaginomycetes</taxon>
        <taxon>Ustilaginales</taxon>
        <taxon>Ustilaginaceae</taxon>
        <taxon>Pseudozyma</taxon>
    </lineage>
</organism>
<gene>
    <name evidence="7" type="ORF">PFL1_02726</name>
</gene>
<feature type="compositionally biased region" description="Basic residues" evidence="6">
    <location>
        <begin position="225"/>
        <end position="248"/>
    </location>
</feature>
<evidence type="ECO:0000256" key="3">
    <source>
        <dbReference type="ARBA" id="ARBA00022737"/>
    </source>
</evidence>
<dbReference type="InterPro" id="IPR001680">
    <property type="entry name" value="WD40_rpt"/>
</dbReference>
<keyword evidence="3" id="KW-0677">Repeat</keyword>
<name>A0A061H9H2_9BASI</name>
<dbReference type="GO" id="GO:0032040">
    <property type="term" value="C:small-subunit processome"/>
    <property type="evidence" value="ECO:0007669"/>
    <property type="project" value="TreeGrafter"/>
</dbReference>
<dbReference type="Gene3D" id="2.130.10.10">
    <property type="entry name" value="YVTN repeat-like/Quinoprotein amine dehydrogenase"/>
    <property type="match status" value="2"/>
</dbReference>
<protein>
    <recommendedName>
        <fullName evidence="9">Ribosomal RNA-processing protein 9</fullName>
    </recommendedName>
</protein>
<evidence type="ECO:0000313" key="7">
    <source>
        <dbReference type="EMBL" id="EPQ29507.1"/>
    </source>
</evidence>
<feature type="compositionally biased region" description="Acidic residues" evidence="6">
    <location>
        <begin position="628"/>
        <end position="646"/>
    </location>
</feature>
<feature type="compositionally biased region" description="Basic and acidic residues" evidence="6">
    <location>
        <begin position="647"/>
        <end position="656"/>
    </location>
</feature>
<feature type="region of interest" description="Disordered" evidence="6">
    <location>
        <begin position="617"/>
        <end position="656"/>
    </location>
</feature>
<keyword evidence="2 5" id="KW-0853">WD repeat</keyword>
<dbReference type="AlphaFoldDB" id="A0A061H9H2"/>
<dbReference type="SUPFAM" id="SSF50978">
    <property type="entry name" value="WD40 repeat-like"/>
    <property type="match status" value="1"/>
</dbReference>
<dbReference type="GeneID" id="19316842"/>
<dbReference type="InterPro" id="IPR015943">
    <property type="entry name" value="WD40/YVTN_repeat-like_dom_sf"/>
</dbReference>
<dbReference type="PANTHER" id="PTHR19865">
    <property type="entry name" value="U3 SMALL NUCLEOLAR RNA INTERACTING PROTEIN 2"/>
    <property type="match status" value="1"/>
</dbReference>
<feature type="compositionally biased region" description="Basic residues" evidence="6">
    <location>
        <begin position="36"/>
        <end position="52"/>
    </location>
</feature>
<dbReference type="RefSeq" id="XP_007878433.1">
    <property type="nucleotide sequence ID" value="XM_007880242.1"/>
</dbReference>
<sequence>MPDAFFQKKRKRAPSAGGGGADVRSASSPRAGPSSSRRHTATLSAHKRANRKRHDDDNDSPDNDDEGLDTMDLQHRYDQGPDSEDEAERAETAAEARVRLARQYLDGLRAADHPDDDGADAAAADRDNIAARLQKDVAELSGKMHTFVANRLVAPTGADRVLLGVRGHRLSVTAAVASSDATSLFTAGKEGSIIRWRLTDGKMVRVLPKRAKRLDQDGRPLPPTKSHRSKTSGAARRRERMTKAKGKARATDGPHGGAEGGGGEGEVEGGDGDETSRGATVGGYLDVGEGEGHTDEIWALAVSGDGKYLASGGKDRRIGIWSLGDDDEARHAGGAERWLKALGGHKDSISALSFRPSSSELYTASFDRTLKLFDVSQLSYIETLFGHQESILSMSCLRAETAVSAGGRDRTCRFWKIRDESQLVFRAGAKSRLREVLEGGDLARLEERERDDEEQQRRRGVKESEVRAKAAELVEGSVDCVAMVDDAHFLSGGDSGSISLWDLAKKKPVFSVAAAHGFHDVVSETEGKIQTPRWITSLACLPYGDVFASGSWSSEIRVWALDSRLRSFSALFRIPAIGFINSLQLVQPPPSSLSIDAETGRKTSGIILPALWKRRDGLSSSSSSLVPVDDEEGDSETIEDPEEQEGEGERGMVRGSKESVPPFLVAAIGQEPKFGRWFKIKEAKNGALVVPFAFEA</sequence>
<dbReference type="Proteomes" id="UP000053664">
    <property type="component" value="Unassembled WGS sequence"/>
</dbReference>
<evidence type="ECO:0000256" key="4">
    <source>
        <dbReference type="ARBA" id="ARBA00023242"/>
    </source>
</evidence>
<dbReference type="SMART" id="SM00320">
    <property type="entry name" value="WD40"/>
    <property type="match status" value="6"/>
</dbReference>
<evidence type="ECO:0000256" key="6">
    <source>
        <dbReference type="SAM" id="MobiDB-lite"/>
    </source>
</evidence>
<dbReference type="InterPro" id="IPR036322">
    <property type="entry name" value="WD40_repeat_dom_sf"/>
</dbReference>
<feature type="compositionally biased region" description="Low complexity" evidence="6">
    <location>
        <begin position="24"/>
        <end position="35"/>
    </location>
</feature>
<dbReference type="HOGENOM" id="CLU_014017_1_0_1"/>
<dbReference type="EMBL" id="KE361630">
    <property type="protein sequence ID" value="EPQ29507.1"/>
    <property type="molecule type" value="Genomic_DNA"/>
</dbReference>
<keyword evidence="4" id="KW-0539">Nucleus</keyword>
<feature type="compositionally biased region" description="Acidic residues" evidence="6">
    <location>
        <begin position="57"/>
        <end position="69"/>
    </location>
</feature>
<accession>A0A061H9H2</accession>
<dbReference type="GO" id="GO:0034511">
    <property type="term" value="F:U3 snoRNA binding"/>
    <property type="evidence" value="ECO:0007669"/>
    <property type="project" value="InterPro"/>
</dbReference>
<comment type="subcellular location">
    <subcellularLocation>
        <location evidence="1">Nucleus</location>
    </subcellularLocation>
</comment>